<dbReference type="PANTHER" id="PTHR34477">
    <property type="entry name" value="UPF0213 PROTEIN YHBQ"/>
    <property type="match status" value="1"/>
</dbReference>
<dbReference type="PROSITE" id="PS50164">
    <property type="entry name" value="GIY_YIG"/>
    <property type="match status" value="1"/>
</dbReference>
<gene>
    <name evidence="3" type="ORF">US53_C0014G0010</name>
</gene>
<name>A0A0G0HGI6_9BACT</name>
<dbReference type="PANTHER" id="PTHR34477:SF5">
    <property type="entry name" value="BSL5627 PROTEIN"/>
    <property type="match status" value="1"/>
</dbReference>
<dbReference type="InterPro" id="IPR035901">
    <property type="entry name" value="GIY-YIG_endonuc_sf"/>
</dbReference>
<evidence type="ECO:0000313" key="3">
    <source>
        <dbReference type="EMBL" id="KKQ37620.1"/>
    </source>
</evidence>
<evidence type="ECO:0000259" key="2">
    <source>
        <dbReference type="PROSITE" id="PS50164"/>
    </source>
</evidence>
<sequence>MFYVYVLGSLRDNKIYTGYTSNLKLRIGEHLIGKVASTASRKPLKLVYYEAYLSKLDALKRERYLKAGGKAKLNLKEQINFSLNT</sequence>
<proteinExistence type="inferred from homology"/>
<protein>
    <recommendedName>
        <fullName evidence="2">GIY-YIG domain-containing protein</fullName>
    </recommendedName>
</protein>
<comment type="caution">
    <text evidence="3">The sequence shown here is derived from an EMBL/GenBank/DDBJ whole genome shotgun (WGS) entry which is preliminary data.</text>
</comment>
<accession>A0A0G0HGI6</accession>
<dbReference type="Gene3D" id="3.40.1440.10">
    <property type="entry name" value="GIY-YIG endonuclease"/>
    <property type="match status" value="1"/>
</dbReference>
<evidence type="ECO:0000313" key="4">
    <source>
        <dbReference type="Proteomes" id="UP000034591"/>
    </source>
</evidence>
<evidence type="ECO:0000256" key="1">
    <source>
        <dbReference type="ARBA" id="ARBA00007435"/>
    </source>
</evidence>
<dbReference type="EMBL" id="LBTI01000014">
    <property type="protein sequence ID" value="KKQ37620.1"/>
    <property type="molecule type" value="Genomic_DNA"/>
</dbReference>
<dbReference type="Pfam" id="PF01541">
    <property type="entry name" value="GIY-YIG"/>
    <property type="match status" value="1"/>
</dbReference>
<dbReference type="InterPro" id="IPR000305">
    <property type="entry name" value="GIY-YIG_endonuc"/>
</dbReference>
<comment type="similarity">
    <text evidence="1">Belongs to the UPF0213 family.</text>
</comment>
<dbReference type="InterPro" id="IPR050190">
    <property type="entry name" value="UPF0213_domain"/>
</dbReference>
<dbReference type="SUPFAM" id="SSF82771">
    <property type="entry name" value="GIY-YIG endonuclease"/>
    <property type="match status" value="1"/>
</dbReference>
<dbReference type="AlphaFoldDB" id="A0A0G0HGI6"/>
<dbReference type="CDD" id="cd10449">
    <property type="entry name" value="GIY-YIG_SLX1_like"/>
    <property type="match status" value="1"/>
</dbReference>
<reference evidence="3 4" key="1">
    <citation type="journal article" date="2015" name="Nature">
        <title>rRNA introns, odd ribosomes, and small enigmatic genomes across a large radiation of phyla.</title>
        <authorList>
            <person name="Brown C.T."/>
            <person name="Hug L.A."/>
            <person name="Thomas B.C."/>
            <person name="Sharon I."/>
            <person name="Castelle C.J."/>
            <person name="Singh A."/>
            <person name="Wilkins M.J."/>
            <person name="Williams K.H."/>
            <person name="Banfield J.F."/>
        </authorList>
    </citation>
    <scope>NUCLEOTIDE SEQUENCE [LARGE SCALE GENOMIC DNA]</scope>
</reference>
<feature type="domain" description="GIY-YIG" evidence="2">
    <location>
        <begin position="1"/>
        <end position="75"/>
    </location>
</feature>
<dbReference type="Proteomes" id="UP000034591">
    <property type="component" value="Unassembled WGS sequence"/>
</dbReference>
<organism evidence="3 4">
    <name type="scientific">Candidatus Woesebacteria bacterium GW2011_GWA1_37_7</name>
    <dbReference type="NCBI Taxonomy" id="1618545"/>
    <lineage>
        <taxon>Bacteria</taxon>
        <taxon>Candidatus Woeseibacteriota</taxon>
    </lineage>
</organism>